<comment type="caution">
    <text evidence="7">The sequence shown here is derived from an EMBL/GenBank/DDBJ whole genome shotgun (WGS) entry which is preliminary data.</text>
</comment>
<dbReference type="Gene3D" id="1.25.40.10">
    <property type="entry name" value="Tetratricopeptide repeat domain"/>
    <property type="match status" value="1"/>
</dbReference>
<dbReference type="Gene3D" id="1.25.40.390">
    <property type="match status" value="1"/>
</dbReference>
<proteinExistence type="inferred from homology"/>
<keyword evidence="3" id="KW-0732">Signal</keyword>
<comment type="similarity">
    <text evidence="2">Belongs to the SusD family.</text>
</comment>
<reference evidence="7 8" key="1">
    <citation type="journal article" date="2019" name="Nat. Med.">
        <title>A library of human gut bacterial isolates paired with longitudinal multiomics data enables mechanistic microbiome research.</title>
        <authorList>
            <person name="Poyet M."/>
            <person name="Groussin M."/>
            <person name="Gibbons S.M."/>
            <person name="Avila-Pacheco J."/>
            <person name="Jiang X."/>
            <person name="Kearney S.M."/>
            <person name="Perrotta A.R."/>
            <person name="Berdy B."/>
            <person name="Zhao S."/>
            <person name="Lieberman T.D."/>
            <person name="Swanson P.K."/>
            <person name="Smith M."/>
            <person name="Roesemann S."/>
            <person name="Alexander J.E."/>
            <person name="Rich S.A."/>
            <person name="Livny J."/>
            <person name="Vlamakis H."/>
            <person name="Clish C."/>
            <person name="Bullock K."/>
            <person name="Deik A."/>
            <person name="Scott J."/>
            <person name="Pierce K.A."/>
            <person name="Xavier R.J."/>
            <person name="Alm E.J."/>
        </authorList>
    </citation>
    <scope>NUCLEOTIDE SEQUENCE [LARGE SCALE GENOMIC DNA]</scope>
    <source>
        <strain evidence="7 8">BIOML-A2</strain>
    </source>
</reference>
<evidence type="ECO:0000313" key="8">
    <source>
        <dbReference type="Proteomes" id="UP000440198"/>
    </source>
</evidence>
<dbReference type="RefSeq" id="WP_149934754.1">
    <property type="nucleotide sequence ID" value="NZ_VWAG01000217.1"/>
</dbReference>
<evidence type="ECO:0000256" key="3">
    <source>
        <dbReference type="ARBA" id="ARBA00022729"/>
    </source>
</evidence>
<sequence>NSFYLHTLTLEAASQATFNIPAAPWSGFLCQPDFFQTYAEQDLRRSQSWLYGPQVDLSGKDLGFEYTPVFPEEKYYNSNGGRGTYDGARCWKWHYQTDGSLKEYTVSMDNDFAIFRYADVVLMYVEALVRQNRTSAAIQLADFKKIRTRAGLDAYTTSQLTIDELYAERGRELAWEGWRHEDMIRFGKYLKKYWAHPDQSSETFRNVFPIPTDILNANPKLSQNKDY</sequence>
<name>A0AB34BJ93_9BACE</name>
<dbReference type="Gene3D" id="1.10.3780.10">
    <property type="entry name" value="SusD-like"/>
    <property type="match status" value="1"/>
</dbReference>
<evidence type="ECO:0000256" key="5">
    <source>
        <dbReference type="ARBA" id="ARBA00023237"/>
    </source>
</evidence>
<dbReference type="SUPFAM" id="SSF48452">
    <property type="entry name" value="TPR-like"/>
    <property type="match status" value="1"/>
</dbReference>
<feature type="domain" description="RagB/SusD" evidence="6">
    <location>
        <begin position="33"/>
        <end position="227"/>
    </location>
</feature>
<dbReference type="Pfam" id="PF07980">
    <property type="entry name" value="SusD_RagB"/>
    <property type="match status" value="1"/>
</dbReference>
<dbReference type="InterPro" id="IPR011990">
    <property type="entry name" value="TPR-like_helical_dom_sf"/>
</dbReference>
<dbReference type="Proteomes" id="UP000440198">
    <property type="component" value="Unassembled WGS sequence"/>
</dbReference>
<feature type="non-terminal residue" evidence="7">
    <location>
        <position position="1"/>
    </location>
</feature>
<dbReference type="GO" id="GO:0009279">
    <property type="term" value="C:cell outer membrane"/>
    <property type="evidence" value="ECO:0007669"/>
    <property type="project" value="UniProtKB-SubCell"/>
</dbReference>
<evidence type="ECO:0000259" key="6">
    <source>
        <dbReference type="Pfam" id="PF07980"/>
    </source>
</evidence>
<evidence type="ECO:0000256" key="2">
    <source>
        <dbReference type="ARBA" id="ARBA00006275"/>
    </source>
</evidence>
<evidence type="ECO:0000256" key="1">
    <source>
        <dbReference type="ARBA" id="ARBA00004442"/>
    </source>
</evidence>
<accession>A0AB34BJ93</accession>
<gene>
    <name evidence="7" type="ORF">F2Z09_23745</name>
</gene>
<organism evidence="7 8">
    <name type="scientific">Bacteroides finegoldii</name>
    <dbReference type="NCBI Taxonomy" id="338188"/>
    <lineage>
        <taxon>Bacteria</taxon>
        <taxon>Pseudomonadati</taxon>
        <taxon>Bacteroidota</taxon>
        <taxon>Bacteroidia</taxon>
        <taxon>Bacteroidales</taxon>
        <taxon>Bacteroidaceae</taxon>
        <taxon>Bacteroides</taxon>
    </lineage>
</organism>
<evidence type="ECO:0000256" key="4">
    <source>
        <dbReference type="ARBA" id="ARBA00023136"/>
    </source>
</evidence>
<keyword evidence="5" id="KW-0998">Cell outer membrane</keyword>
<dbReference type="EMBL" id="VWAG01000217">
    <property type="protein sequence ID" value="KAA5247399.1"/>
    <property type="molecule type" value="Genomic_DNA"/>
</dbReference>
<dbReference type="InterPro" id="IPR012944">
    <property type="entry name" value="SusD_RagB_dom"/>
</dbReference>
<protein>
    <submittedName>
        <fullName evidence="7">RagB/SusD family nutrient uptake outer membrane protein</fullName>
    </submittedName>
</protein>
<comment type="subcellular location">
    <subcellularLocation>
        <location evidence="1">Cell outer membrane</location>
    </subcellularLocation>
</comment>
<evidence type="ECO:0000313" key="7">
    <source>
        <dbReference type="EMBL" id="KAA5247399.1"/>
    </source>
</evidence>
<dbReference type="AlphaFoldDB" id="A0AB34BJ93"/>
<keyword evidence="8" id="KW-1185">Reference proteome</keyword>
<keyword evidence="4" id="KW-0472">Membrane</keyword>